<name>A0ABD2ZWM6_9GENT</name>
<evidence type="ECO:0000313" key="2">
    <source>
        <dbReference type="Proteomes" id="UP001630127"/>
    </source>
</evidence>
<dbReference type="EMBL" id="JBJUIK010000007">
    <property type="protein sequence ID" value="KAL3522730.1"/>
    <property type="molecule type" value="Genomic_DNA"/>
</dbReference>
<gene>
    <name evidence="1" type="ORF">ACH5RR_015564</name>
</gene>
<evidence type="ECO:0000313" key="1">
    <source>
        <dbReference type="EMBL" id="KAL3522730.1"/>
    </source>
</evidence>
<reference evidence="1 2" key="1">
    <citation type="submission" date="2024-11" db="EMBL/GenBank/DDBJ databases">
        <title>A near-complete genome assembly of Cinchona calisaya.</title>
        <authorList>
            <person name="Lian D.C."/>
            <person name="Zhao X.W."/>
            <person name="Wei L."/>
        </authorList>
    </citation>
    <scope>NUCLEOTIDE SEQUENCE [LARGE SCALE GENOMIC DNA]</scope>
    <source>
        <tissue evidence="1">Nenye</tissue>
    </source>
</reference>
<organism evidence="1 2">
    <name type="scientific">Cinchona calisaya</name>
    <dbReference type="NCBI Taxonomy" id="153742"/>
    <lineage>
        <taxon>Eukaryota</taxon>
        <taxon>Viridiplantae</taxon>
        <taxon>Streptophyta</taxon>
        <taxon>Embryophyta</taxon>
        <taxon>Tracheophyta</taxon>
        <taxon>Spermatophyta</taxon>
        <taxon>Magnoliopsida</taxon>
        <taxon>eudicotyledons</taxon>
        <taxon>Gunneridae</taxon>
        <taxon>Pentapetalae</taxon>
        <taxon>asterids</taxon>
        <taxon>lamiids</taxon>
        <taxon>Gentianales</taxon>
        <taxon>Rubiaceae</taxon>
        <taxon>Cinchonoideae</taxon>
        <taxon>Cinchoneae</taxon>
        <taxon>Cinchona</taxon>
    </lineage>
</organism>
<proteinExistence type="predicted"/>
<comment type="caution">
    <text evidence="1">The sequence shown here is derived from an EMBL/GenBank/DDBJ whole genome shotgun (WGS) entry which is preliminary data.</text>
</comment>
<dbReference type="Proteomes" id="UP001630127">
    <property type="component" value="Unassembled WGS sequence"/>
</dbReference>
<protein>
    <recommendedName>
        <fullName evidence="3">Late embryogenesis abundant protein</fullName>
    </recommendedName>
</protein>
<dbReference type="AlphaFoldDB" id="A0ABD2ZWM6"/>
<evidence type="ECO:0008006" key="3">
    <source>
        <dbReference type="Google" id="ProtNLM"/>
    </source>
</evidence>
<accession>A0ABD2ZWM6</accession>
<sequence>MARSSRLSLTEKARIPTAIVSIVSAEEEQATQAAVEINGIHTATQIATLVTNRIHTVGAPAAMDCTDVLEHQKQAVEAKKTLAVQTTPMQPEVETEQHDNQMYKMPMELRDDYHVNLEKGHLGGRGG</sequence>
<keyword evidence="2" id="KW-1185">Reference proteome</keyword>